<feature type="region of interest" description="Disordered" evidence="1">
    <location>
        <begin position="673"/>
        <end position="756"/>
    </location>
</feature>
<feature type="compositionally biased region" description="Gly residues" evidence="1">
    <location>
        <begin position="1872"/>
        <end position="1882"/>
    </location>
</feature>
<feature type="compositionally biased region" description="Polar residues" evidence="1">
    <location>
        <begin position="633"/>
        <end position="643"/>
    </location>
</feature>
<feature type="compositionally biased region" description="Low complexity" evidence="1">
    <location>
        <begin position="1391"/>
        <end position="1402"/>
    </location>
</feature>
<reference evidence="2" key="1">
    <citation type="submission" date="2014-11" db="EMBL/GenBank/DDBJ databases">
        <authorList>
            <person name="Otto D Thomas"/>
            <person name="Naeem Raeece"/>
        </authorList>
    </citation>
    <scope>NUCLEOTIDE SEQUENCE</scope>
</reference>
<feature type="compositionally biased region" description="Basic and acidic residues" evidence="1">
    <location>
        <begin position="1419"/>
        <end position="1428"/>
    </location>
</feature>
<feature type="compositionally biased region" description="Basic and acidic residues" evidence="1">
    <location>
        <begin position="815"/>
        <end position="828"/>
    </location>
</feature>
<feature type="region of interest" description="Disordered" evidence="1">
    <location>
        <begin position="793"/>
        <end position="828"/>
    </location>
</feature>
<feature type="compositionally biased region" description="Polar residues" evidence="1">
    <location>
        <begin position="681"/>
        <end position="694"/>
    </location>
</feature>
<dbReference type="EMBL" id="CDMZ01000661">
    <property type="protein sequence ID" value="CEM18888.1"/>
    <property type="molecule type" value="Genomic_DNA"/>
</dbReference>
<protein>
    <submittedName>
        <fullName evidence="2">Uncharacterized protein</fullName>
    </submittedName>
</protein>
<feature type="region of interest" description="Disordered" evidence="1">
    <location>
        <begin position="764"/>
        <end position="783"/>
    </location>
</feature>
<feature type="compositionally biased region" description="Low complexity" evidence="1">
    <location>
        <begin position="1674"/>
        <end position="1683"/>
    </location>
</feature>
<organism evidence="2">
    <name type="scientific">Chromera velia CCMP2878</name>
    <dbReference type="NCBI Taxonomy" id="1169474"/>
    <lineage>
        <taxon>Eukaryota</taxon>
        <taxon>Sar</taxon>
        <taxon>Alveolata</taxon>
        <taxon>Colpodellida</taxon>
        <taxon>Chromeraceae</taxon>
        <taxon>Chromera</taxon>
    </lineage>
</organism>
<feature type="compositionally biased region" description="Polar residues" evidence="1">
    <location>
        <begin position="1338"/>
        <end position="1355"/>
    </location>
</feature>
<feature type="compositionally biased region" description="Basic and acidic residues" evidence="1">
    <location>
        <begin position="1140"/>
        <end position="1152"/>
    </location>
</feature>
<name>A0A0G4FVB0_9ALVE</name>
<evidence type="ECO:0000313" key="2">
    <source>
        <dbReference type="EMBL" id="CEM18888.1"/>
    </source>
</evidence>
<feature type="compositionally biased region" description="Low complexity" evidence="1">
    <location>
        <begin position="1897"/>
        <end position="1908"/>
    </location>
</feature>
<feature type="compositionally biased region" description="Basic and acidic residues" evidence="1">
    <location>
        <begin position="1078"/>
        <end position="1087"/>
    </location>
</feature>
<dbReference type="VEuPathDB" id="CryptoDB:Cvel_3790"/>
<feature type="compositionally biased region" description="Acidic residues" evidence="1">
    <location>
        <begin position="1909"/>
        <end position="1931"/>
    </location>
</feature>
<feature type="compositionally biased region" description="Basic and acidic residues" evidence="1">
    <location>
        <begin position="1180"/>
        <end position="1192"/>
    </location>
</feature>
<feature type="compositionally biased region" description="Basic and acidic residues" evidence="1">
    <location>
        <begin position="1304"/>
        <end position="1321"/>
    </location>
</feature>
<feature type="compositionally biased region" description="Low complexity" evidence="1">
    <location>
        <begin position="1714"/>
        <end position="1723"/>
    </location>
</feature>
<feature type="region of interest" description="Disordered" evidence="1">
    <location>
        <begin position="841"/>
        <end position="862"/>
    </location>
</feature>
<feature type="compositionally biased region" description="Basic and acidic residues" evidence="1">
    <location>
        <begin position="972"/>
        <end position="993"/>
    </location>
</feature>
<feature type="region of interest" description="Disordered" evidence="1">
    <location>
        <begin position="892"/>
        <end position="1483"/>
    </location>
</feature>
<feature type="region of interest" description="Disordered" evidence="1">
    <location>
        <begin position="1500"/>
        <end position="1732"/>
    </location>
</feature>
<feature type="compositionally biased region" description="Polar residues" evidence="1">
    <location>
        <begin position="1684"/>
        <end position="1693"/>
    </location>
</feature>
<feature type="compositionally biased region" description="Polar residues" evidence="1">
    <location>
        <begin position="956"/>
        <end position="971"/>
    </location>
</feature>
<feature type="compositionally biased region" description="Basic and acidic residues" evidence="1">
    <location>
        <begin position="1458"/>
        <end position="1467"/>
    </location>
</feature>
<sequence length="1931" mass="208063">MDRKRTKTMSIPCPEGRRPMEEIPCGNLMEKLNRFADTLRRELEDAQLPLCVHAVWQRLLELSVDVWGICSRCREMDPDYHSVAGGSVISEEKFLCTARDFLNILEQTHFFPDILGMRPLAREAVMEIFQLARAFWGDTAEVRLLNPKVAFWDRVEFLTHRESSSEGATALGLKLHQCEPEKRLWGLVEPTEFGLLIGGIGHPFFLSVGDELAAEENRLKEANENPNDENDDVKSNQEEMLIRAKRFWLALIEHVLVNHTKMPKYFRLEMEEDQLFPDDDVYRRLETAYYKLVVYAKNLLRARLDSGAQKETGQIIPPIGGERLGWPNLRRTMDTLHSLLDVEDSTTEILSAVRNLLNSLRVKDCMTMGAGTAIPKAELSGPLGATCERAFKDGKKKGGKHGHPASEVPSVDPYVHLTFGFSFDDLPLKRVLSGVIEGEEEDDDFGERGFEPVSVPAVLLSRVCPKRFRLDSVKRDSTRTCQEYLEELREAGEQLRDLSWMCPEDERLIPAEWLRPEEGYGCDDMYECEENGYRKFGENTEGGRAGREMREQLGGTARLLMSGSRRTPRARARDGSRMVDVGEEEERSDAHDLSEDEDMTEERESGHKGQQPRAVGVTFFHPLETTDTKRKQNSPLTPQSLCSTREGERTPLDGPSLFQAVLGLIKKDTAAQVGRERAQLTHANTNPSRLTSQVKGGRKSSAEETHLFPRGDTHRQRPHMLLSMHPQQPQSNPPSGGQRESQAAANGKKGPALFPFGQLAGAMVPSGEADKSPTCSSVSSLTQPSVAVRIRVNPSPLAGGPKSSLSAPKNPTTKTAEEEADPPKPNKDAALHLFGALGSLGGLTVSNPPQAPDPPSTDIFSRLFPPAQVNSKFPIDSFPPQAVKLPAAEKMSHLNGALPDKEPPANTGPSGAVKRQRRGSGRQPGETRETEPQQAVPNRMATRRMSTRQTAAHLKASQQQAASEVECNSNSSREDLKGKERKEGAVARGEDAIPSHSAPADQPQQQQQKRARVCPPSQEDMKAKQIPKGVGVGVGHSMFSNLTAAFPTGKDPSPPPPPSDPRRGLPSLLCGAFSKSSGKKEISEHLETQQSSTRNPFPSPRADRGRDTEDVNPDPVSFLKSLQGSQRDGKRGPPSASPPRADRGRDKEKDVNADPVWFLKSLQGSQKDGKRGPPSASPPRADRGRDKEKDANPDPLAFLKSLQGSQRDGKRGPPSASPPRADRGRDKEKDVNADPVWFLKSLQGSQKDGKRGPPSASPPRADRDTDKEKDANPDPLAFLKSLQGSQRDGSRGKSSSVSLSTERFSIDSHKPKSKGILDTRARAMPSPAETHRSKQEPLSRSSFRQALGFLSTSLGDNGEGGCLRGGASHPPSVRGSIGSSSVGRDVETEGSVRSGGRSSVGQRSGGLVGGLASIVGGQQKEKGREGDRLSLSSALTGLRGASERRVREPLPAPGRRLTGSEESWKEWEGEEDSVLDDGERGQIPHREGWVGILKGTVSTSVQGETGLPGKEKRGRDVTGVPVFMPAEKRGREMMSQSLGGGRETKGRGRDQTACAPVAPHLPQQQRDRLVAVKQEIGQTSKAGVRKEAVGVHQQHEHTRNGEMDSVPGQRGGGGFASFTPLLREGYEAARLPTSVSGGSVSGSNASRQGGMPTSVSGGSVSGSNASRQGGMPTSVSGGSVSGSNASRQGGMPTSVSGGSVSGSNASRQGGMPTSVSGGSVSGSDAAKRGGVSSGFDVLNQLRMQMSVPQNGGQRMTQAQPQKGSGLPPHEIMAALVGGGRQVPQLLGTGQQSHEQRGVGGALSQLMEGRAPPQQPYGRMGWNEGHRDGGFRSPHDPHVETLMDAVSMSSPSVVSAGGTPSFSPLTGPNGILAGLGGQRGAVGKGKIPAGDGESAGDSAEFSSALSAIESESESEGNDFEDKNDEDWVPWKN</sequence>
<feature type="region of interest" description="Disordered" evidence="1">
    <location>
        <begin position="1868"/>
        <end position="1931"/>
    </location>
</feature>
<feature type="region of interest" description="Disordered" evidence="1">
    <location>
        <begin position="562"/>
        <end position="654"/>
    </location>
</feature>
<feature type="compositionally biased region" description="Low complexity" evidence="1">
    <location>
        <begin position="1654"/>
        <end position="1663"/>
    </location>
</feature>
<feature type="compositionally biased region" description="Basic and acidic residues" evidence="1">
    <location>
        <begin position="1584"/>
        <end position="1602"/>
    </location>
</feature>
<evidence type="ECO:0000256" key="1">
    <source>
        <dbReference type="SAM" id="MobiDB-lite"/>
    </source>
</evidence>
<feature type="compositionally biased region" description="Basic and acidic residues" evidence="1">
    <location>
        <begin position="1260"/>
        <end position="1272"/>
    </location>
</feature>
<feature type="compositionally biased region" description="Low complexity" evidence="1">
    <location>
        <begin position="1634"/>
        <end position="1643"/>
    </location>
</feature>
<feature type="compositionally biased region" description="Low complexity" evidence="1">
    <location>
        <begin position="1694"/>
        <end position="1703"/>
    </location>
</feature>
<feature type="compositionally biased region" description="Polar residues" evidence="1">
    <location>
        <begin position="1644"/>
        <end position="1653"/>
    </location>
</feature>
<feature type="compositionally biased region" description="Low complexity" evidence="1">
    <location>
        <begin position="726"/>
        <end position="738"/>
    </location>
</feature>
<feature type="compositionally biased region" description="Basic and acidic residues" evidence="1">
    <location>
        <begin position="1220"/>
        <end position="1232"/>
    </location>
</feature>
<feature type="compositionally biased region" description="Polar residues" evidence="1">
    <location>
        <begin position="803"/>
        <end position="814"/>
    </location>
</feature>
<feature type="compositionally biased region" description="Polar residues" evidence="1">
    <location>
        <begin position="1664"/>
        <end position="1673"/>
    </location>
</feature>
<gene>
    <name evidence="2" type="ORF">Cvel_3790</name>
</gene>
<feature type="compositionally biased region" description="Polar residues" evidence="1">
    <location>
        <begin position="773"/>
        <end position="783"/>
    </location>
</feature>
<proteinExistence type="predicted"/>
<feature type="compositionally biased region" description="Low complexity" evidence="1">
    <location>
        <begin position="1372"/>
        <end position="1383"/>
    </location>
</feature>
<feature type="compositionally biased region" description="Polar residues" evidence="1">
    <location>
        <begin position="1704"/>
        <end position="1713"/>
    </location>
</feature>
<accession>A0A0G4FVB0</accession>
<feature type="compositionally biased region" description="Basic and acidic residues" evidence="1">
    <location>
        <begin position="700"/>
        <end position="715"/>
    </location>
</feature>